<name>A0A6B2LR59_9EUKA</name>
<dbReference type="EMBL" id="GIBP01010378">
    <property type="protein sequence ID" value="NDV39347.1"/>
    <property type="molecule type" value="Transcribed_RNA"/>
</dbReference>
<reference evidence="1" key="1">
    <citation type="journal article" date="2020" name="J. Eukaryot. Microbiol.">
        <title>De novo Sequencing, Assembly and Annotation of the Transcriptome for the Free-Living Testate Amoeba Arcella intermedia.</title>
        <authorList>
            <person name="Ribeiro G.M."/>
            <person name="Porfirio-Sousa A.L."/>
            <person name="Maurer-Alcala X.X."/>
            <person name="Katz L.A."/>
            <person name="Lahr D.J.G."/>
        </authorList>
    </citation>
    <scope>NUCLEOTIDE SEQUENCE</scope>
</reference>
<evidence type="ECO:0000313" key="1">
    <source>
        <dbReference type="EMBL" id="NDV39347.1"/>
    </source>
</evidence>
<dbReference type="AlphaFoldDB" id="A0A6B2LR59"/>
<protein>
    <submittedName>
        <fullName evidence="1">Uncharacterized protein</fullName>
    </submittedName>
</protein>
<proteinExistence type="predicted"/>
<organism evidence="1">
    <name type="scientific">Arcella intermedia</name>
    <dbReference type="NCBI Taxonomy" id="1963864"/>
    <lineage>
        <taxon>Eukaryota</taxon>
        <taxon>Amoebozoa</taxon>
        <taxon>Tubulinea</taxon>
        <taxon>Elardia</taxon>
        <taxon>Arcellinida</taxon>
        <taxon>Sphaerothecina</taxon>
        <taxon>Arcellidae</taxon>
        <taxon>Arcella</taxon>
    </lineage>
</organism>
<accession>A0A6B2LR59</accession>
<sequence length="33" mass="3996">MKETLKRNSYGRGTWRGIEISSWIYNECVIQYI</sequence>